<keyword evidence="5" id="KW-1003">Cell membrane</keyword>
<dbReference type="OrthoDB" id="444119at2759"/>
<sequence>MSSKEASPRSPSSAYINLRQAMWVTKQMAEDQTREMILQITLRELIFYGIFVILVTIFAVGMVFPSMYYLTRVLQELFLEKQFQTLNNVEITFSDIKSASDFWAYCETILLDGFHWEYWYDSTTKIKETDEDDKKILYENKLLGIPRLRQLKVRNDSCAIHQYFRRMFLACYDRFSRRAEDTEPFGLGKGTAWTFSTEQATGSISYWGKVGSYHGGGYYQDLSLDRKTTRETIATLKQNLWITRGTRAVFLDFTVYNANLNLFCVIKIVFEFPPTGGVLPSYSFQTVKLIRYVTSSDYFILACELLVLGFVIYYTVEEIREIFYFRWTYMTQFWNYIDLILLVLAYCCLALGATRVQVVITTLNKYLYVTDEYANFEFVARLHIIYNCFVAIFLFFTYVKIFKYLSFNKTMGQLNNTLHRCALDIVGFSVMFFIIFFAYAELGYLLFGTEVEGFSSFGVSMFTLLRTILGDFDYMEIERANRILAPVYFLTYIFFVFFVLLNMFLAIINDTYSDVKTEISVTPDEIQMSQYFKRGFYRFLSKCGCGRFISPEKQKESEYSVTIEEIRGALKKCGFTDLEIEMFFSRYNIDPTAEVGEFDISKLVADLEGRPYDAPEDPQAQKAGSRKAASGTPLVTLEDFVAQQERLVEIETTIALLTTKVDALLKKLDTLDNVRKGPKSK</sequence>
<keyword evidence="13" id="KW-0966">Cell projection</keyword>
<dbReference type="InterPro" id="IPR003915">
    <property type="entry name" value="PKD_2"/>
</dbReference>
<evidence type="ECO:0000256" key="10">
    <source>
        <dbReference type="ARBA" id="ARBA00023136"/>
    </source>
</evidence>
<evidence type="ECO:0000313" key="21">
    <source>
        <dbReference type="Proteomes" id="UP000801492"/>
    </source>
</evidence>
<dbReference type="InterPro" id="IPR013122">
    <property type="entry name" value="PKD1_2_channel"/>
</dbReference>
<dbReference type="GO" id="GO:0005929">
    <property type="term" value="C:cilium"/>
    <property type="evidence" value="ECO:0007669"/>
    <property type="project" value="UniProtKB-SubCell"/>
</dbReference>
<keyword evidence="8" id="KW-0175">Coiled coil</keyword>
<keyword evidence="4" id="KW-0813">Transport</keyword>
<keyword evidence="9 15" id="KW-0406">Ion transport</keyword>
<feature type="domain" description="Polycystin cation channel PKD1/PKD2" evidence="18">
    <location>
        <begin position="291"/>
        <end position="515"/>
    </location>
</feature>
<dbReference type="PRINTS" id="PR01433">
    <property type="entry name" value="POLYCYSTIN2"/>
</dbReference>
<keyword evidence="15" id="KW-0106">Calcium</keyword>
<dbReference type="GO" id="GO:0005262">
    <property type="term" value="F:calcium channel activity"/>
    <property type="evidence" value="ECO:0007669"/>
    <property type="project" value="UniProtKB-KW"/>
</dbReference>
<evidence type="ECO:0000256" key="2">
    <source>
        <dbReference type="ARBA" id="ARBA00004651"/>
    </source>
</evidence>
<dbReference type="InterPro" id="IPR046791">
    <property type="entry name" value="Polycystin_dom"/>
</dbReference>
<keyword evidence="15" id="KW-0109">Calcium transport</keyword>
<comment type="subcellular location">
    <subcellularLocation>
        <location evidence="2">Cell membrane</location>
        <topology evidence="2">Multi-pass membrane protein</topology>
    </subcellularLocation>
    <subcellularLocation>
        <location evidence="1">Cell projection</location>
        <location evidence="1">Cilium</location>
    </subcellularLocation>
</comment>
<feature type="transmembrane region" description="Helical" evidence="17">
    <location>
        <begin position="378"/>
        <end position="401"/>
    </location>
</feature>
<evidence type="ECO:0000256" key="16">
    <source>
        <dbReference type="PIRSR" id="PIRSR603915-2"/>
    </source>
</evidence>
<evidence type="ECO:0000256" key="13">
    <source>
        <dbReference type="ARBA" id="ARBA00023273"/>
    </source>
</evidence>
<dbReference type="GO" id="GO:0005886">
    <property type="term" value="C:plasma membrane"/>
    <property type="evidence" value="ECO:0007669"/>
    <property type="project" value="UniProtKB-SubCell"/>
</dbReference>
<dbReference type="PANTHER" id="PTHR10877">
    <property type="entry name" value="POLYCYSTIN FAMILY MEMBER"/>
    <property type="match status" value="1"/>
</dbReference>
<feature type="transmembrane region" description="Helical" evidence="17">
    <location>
        <begin position="422"/>
        <end position="447"/>
    </location>
</feature>
<dbReference type="Pfam" id="PF20519">
    <property type="entry name" value="Polycystin_dom"/>
    <property type="match status" value="1"/>
</dbReference>
<evidence type="ECO:0000256" key="14">
    <source>
        <dbReference type="ARBA" id="ARBA00023303"/>
    </source>
</evidence>
<feature type="binding site" evidence="15">
    <location>
        <position position="599"/>
    </location>
    <ligand>
        <name>Ca(2+)</name>
        <dbReference type="ChEBI" id="CHEBI:29108"/>
        <label>2</label>
    </ligand>
</feature>
<evidence type="ECO:0000256" key="12">
    <source>
        <dbReference type="ARBA" id="ARBA00023180"/>
    </source>
</evidence>
<feature type="transmembrane region" description="Helical" evidence="17">
    <location>
        <begin position="336"/>
        <end position="358"/>
    </location>
</feature>
<comment type="similarity">
    <text evidence="3">Belongs to the polycystin family.</text>
</comment>
<dbReference type="EMBL" id="VTPC01004556">
    <property type="protein sequence ID" value="KAF2897002.1"/>
    <property type="molecule type" value="Genomic_DNA"/>
</dbReference>
<evidence type="ECO:0000256" key="6">
    <source>
        <dbReference type="ARBA" id="ARBA00022692"/>
    </source>
</evidence>
<feature type="transmembrane region" description="Helical" evidence="17">
    <location>
        <begin position="487"/>
        <end position="508"/>
    </location>
</feature>
<evidence type="ECO:0000256" key="4">
    <source>
        <dbReference type="ARBA" id="ARBA00022448"/>
    </source>
</evidence>
<dbReference type="FunFam" id="1.10.287.70:FF:000055">
    <property type="entry name" value="Polycystic kidney disease 2-like 1"/>
    <property type="match status" value="1"/>
</dbReference>
<accession>A0A8K0D4R7</accession>
<protein>
    <recommendedName>
        <fullName evidence="22">Polycystic kidney disease 2-like 1 protein</fullName>
    </recommendedName>
</protein>
<evidence type="ECO:0000259" key="19">
    <source>
        <dbReference type="Pfam" id="PF20519"/>
    </source>
</evidence>
<keyword evidence="7 17" id="KW-1133">Transmembrane helix</keyword>
<evidence type="ECO:0000256" key="8">
    <source>
        <dbReference type="ARBA" id="ARBA00023054"/>
    </source>
</evidence>
<evidence type="ECO:0000256" key="7">
    <source>
        <dbReference type="ARBA" id="ARBA00022989"/>
    </source>
</evidence>
<dbReference type="AlphaFoldDB" id="A0A8K0D4R7"/>
<evidence type="ECO:0000256" key="3">
    <source>
        <dbReference type="ARBA" id="ARBA00007200"/>
    </source>
</evidence>
<proteinExistence type="inferred from homology"/>
<keyword evidence="15" id="KW-0479">Metal-binding</keyword>
<evidence type="ECO:0000256" key="9">
    <source>
        <dbReference type="ARBA" id="ARBA00023065"/>
    </source>
</evidence>
<dbReference type="PANTHER" id="PTHR10877:SF183">
    <property type="entry name" value="AT14535P-RELATED"/>
    <property type="match status" value="1"/>
</dbReference>
<comment type="caution">
    <text evidence="20">The sequence shown here is derived from an EMBL/GenBank/DDBJ whole genome shotgun (WGS) entry which is preliminary data.</text>
</comment>
<feature type="domain" description="Polycystin" evidence="19">
    <location>
        <begin position="93"/>
        <end position="290"/>
    </location>
</feature>
<evidence type="ECO:0000256" key="1">
    <source>
        <dbReference type="ARBA" id="ARBA00004138"/>
    </source>
</evidence>
<keyword evidence="12" id="KW-0325">Glycoprotein</keyword>
<name>A0A8K0D4R7_IGNLU</name>
<keyword evidence="14 15" id="KW-0407">Ion channel</keyword>
<evidence type="ECO:0008006" key="22">
    <source>
        <dbReference type="Google" id="ProtNLM"/>
    </source>
</evidence>
<feature type="transmembrane region" description="Helical" evidence="17">
    <location>
        <begin position="298"/>
        <end position="316"/>
    </location>
</feature>
<evidence type="ECO:0000256" key="11">
    <source>
        <dbReference type="ARBA" id="ARBA00023157"/>
    </source>
</evidence>
<dbReference type="GO" id="GO:0005509">
    <property type="term" value="F:calcium ion binding"/>
    <property type="evidence" value="ECO:0007669"/>
    <property type="project" value="InterPro"/>
</dbReference>
<evidence type="ECO:0000313" key="20">
    <source>
        <dbReference type="EMBL" id="KAF2897002.1"/>
    </source>
</evidence>
<evidence type="ECO:0000256" key="5">
    <source>
        <dbReference type="ARBA" id="ARBA00022475"/>
    </source>
</evidence>
<keyword evidence="11" id="KW-1015">Disulfide bond</keyword>
<feature type="transmembrane region" description="Helical" evidence="17">
    <location>
        <begin position="45"/>
        <end position="70"/>
    </location>
</feature>
<evidence type="ECO:0000256" key="15">
    <source>
        <dbReference type="PIRSR" id="PIRSR603915-1"/>
    </source>
</evidence>
<evidence type="ECO:0000256" key="17">
    <source>
        <dbReference type="SAM" id="Phobius"/>
    </source>
</evidence>
<keyword evidence="21" id="KW-1185">Reference proteome</keyword>
<evidence type="ECO:0000259" key="18">
    <source>
        <dbReference type="Pfam" id="PF08016"/>
    </source>
</evidence>
<keyword evidence="6 17" id="KW-0812">Transmembrane</keyword>
<feature type="binding site" evidence="15">
    <location>
        <position position="594"/>
    </location>
    <ligand>
        <name>Ca(2+)</name>
        <dbReference type="ChEBI" id="CHEBI:29108"/>
        <label>2</label>
    </ligand>
</feature>
<organism evidence="20 21">
    <name type="scientific">Ignelater luminosus</name>
    <name type="common">Cucubano</name>
    <name type="synonym">Pyrophorus luminosus</name>
    <dbReference type="NCBI Taxonomy" id="2038154"/>
    <lineage>
        <taxon>Eukaryota</taxon>
        <taxon>Metazoa</taxon>
        <taxon>Ecdysozoa</taxon>
        <taxon>Arthropoda</taxon>
        <taxon>Hexapoda</taxon>
        <taxon>Insecta</taxon>
        <taxon>Pterygota</taxon>
        <taxon>Neoptera</taxon>
        <taxon>Endopterygota</taxon>
        <taxon>Coleoptera</taxon>
        <taxon>Polyphaga</taxon>
        <taxon>Elateriformia</taxon>
        <taxon>Elateroidea</taxon>
        <taxon>Elateridae</taxon>
        <taxon>Agrypninae</taxon>
        <taxon>Pyrophorini</taxon>
        <taxon>Ignelater</taxon>
    </lineage>
</organism>
<keyword evidence="15" id="KW-0107">Calcium channel</keyword>
<dbReference type="Proteomes" id="UP000801492">
    <property type="component" value="Unassembled WGS sequence"/>
</dbReference>
<dbReference type="GO" id="GO:0050982">
    <property type="term" value="P:detection of mechanical stimulus"/>
    <property type="evidence" value="ECO:0007669"/>
    <property type="project" value="TreeGrafter"/>
</dbReference>
<reference evidence="20" key="1">
    <citation type="submission" date="2019-08" db="EMBL/GenBank/DDBJ databases">
        <title>The genome of the North American firefly Photinus pyralis.</title>
        <authorList>
            <consortium name="Photinus pyralis genome working group"/>
            <person name="Fallon T.R."/>
            <person name="Sander Lower S.E."/>
            <person name="Weng J.-K."/>
        </authorList>
    </citation>
    <scope>NUCLEOTIDE SEQUENCE</scope>
    <source>
        <strain evidence="20">TRF0915ILg1</strain>
        <tissue evidence="20">Whole body</tissue>
    </source>
</reference>
<keyword evidence="10 17" id="KW-0472">Membrane</keyword>
<gene>
    <name evidence="20" type="ORF">ILUMI_09174</name>
</gene>
<feature type="binding site" evidence="15">
    <location>
        <position position="590"/>
    </location>
    <ligand>
        <name>Ca(2+)</name>
        <dbReference type="ChEBI" id="CHEBI:29108"/>
        <label>2</label>
    </ligand>
</feature>
<dbReference type="Pfam" id="PF08016">
    <property type="entry name" value="PKD_channel"/>
    <property type="match status" value="1"/>
</dbReference>
<dbReference type="InterPro" id="IPR051223">
    <property type="entry name" value="Polycystin"/>
</dbReference>
<dbReference type="Gene3D" id="1.10.287.70">
    <property type="match status" value="1"/>
</dbReference>
<feature type="disulfide bond" evidence="16">
    <location>
        <begin position="158"/>
        <end position="171"/>
    </location>
</feature>